<gene>
    <name evidence="2" type="ORF">JOF36_001117</name>
</gene>
<dbReference type="RefSeq" id="WP_210025336.1">
    <property type="nucleotide sequence ID" value="NZ_JAGINU010000001.1"/>
</dbReference>
<evidence type="ECO:0000259" key="1">
    <source>
        <dbReference type="Pfam" id="PF26571"/>
    </source>
</evidence>
<keyword evidence="3" id="KW-1185">Reference proteome</keyword>
<sequence>MKTRIAPLLGVLLVLALLGGALVWFAGSRGFTSEDLWEIVDPPPPELCEEPDPTTAAPEGCLTPSAARLLDGATARFGDPGPDGAIRAVTCWSEHAWNPSSDHPTGRACDFFPAGYGEFPADQDLDDGWAVANWARDNAAELRVRYVIWQGRIWYRGTGDSGEGREGWGRPYNGGGVYDPEDATGGHYDHVHVSLRD</sequence>
<dbReference type="InterPro" id="IPR058593">
    <property type="entry name" value="ARB_07466-like_C"/>
</dbReference>
<dbReference type="Pfam" id="PF26571">
    <property type="entry name" value="VldE"/>
    <property type="match status" value="1"/>
</dbReference>
<name>A0ABS4VNC3_9PSEU</name>
<comment type="caution">
    <text evidence="2">The sequence shown here is derived from an EMBL/GenBank/DDBJ whole genome shotgun (WGS) entry which is preliminary data.</text>
</comment>
<dbReference type="Proteomes" id="UP001519295">
    <property type="component" value="Unassembled WGS sequence"/>
</dbReference>
<dbReference type="EMBL" id="JAGINU010000001">
    <property type="protein sequence ID" value="MBP2365421.1"/>
    <property type="molecule type" value="Genomic_DNA"/>
</dbReference>
<proteinExistence type="predicted"/>
<evidence type="ECO:0000313" key="2">
    <source>
        <dbReference type="EMBL" id="MBP2365421.1"/>
    </source>
</evidence>
<accession>A0ABS4VNC3</accession>
<feature type="domain" description="ARB-07466-like C-terminal" evidence="1">
    <location>
        <begin position="59"/>
        <end position="173"/>
    </location>
</feature>
<reference evidence="2 3" key="1">
    <citation type="submission" date="2021-03" db="EMBL/GenBank/DDBJ databases">
        <title>Sequencing the genomes of 1000 actinobacteria strains.</title>
        <authorList>
            <person name="Klenk H.-P."/>
        </authorList>
    </citation>
    <scope>NUCLEOTIDE SEQUENCE [LARGE SCALE GENOMIC DNA]</scope>
    <source>
        <strain evidence="2 3">DSM 45256</strain>
    </source>
</reference>
<organism evidence="2 3">
    <name type="scientific">Pseudonocardia parietis</name>
    <dbReference type="NCBI Taxonomy" id="570936"/>
    <lineage>
        <taxon>Bacteria</taxon>
        <taxon>Bacillati</taxon>
        <taxon>Actinomycetota</taxon>
        <taxon>Actinomycetes</taxon>
        <taxon>Pseudonocardiales</taxon>
        <taxon>Pseudonocardiaceae</taxon>
        <taxon>Pseudonocardia</taxon>
    </lineage>
</organism>
<evidence type="ECO:0000313" key="3">
    <source>
        <dbReference type="Proteomes" id="UP001519295"/>
    </source>
</evidence>
<protein>
    <recommendedName>
        <fullName evidence="1">ARB-07466-like C-terminal domain-containing protein</fullName>
    </recommendedName>
</protein>